<gene>
    <name evidence="1" type="ORF">BaRGS_00019837</name>
</gene>
<dbReference type="Proteomes" id="UP001519460">
    <property type="component" value="Unassembled WGS sequence"/>
</dbReference>
<name>A0ABD0KNS0_9CAEN</name>
<dbReference type="AlphaFoldDB" id="A0ABD0KNS0"/>
<feature type="non-terminal residue" evidence="1">
    <location>
        <position position="62"/>
    </location>
</feature>
<proteinExistence type="predicted"/>
<evidence type="ECO:0000313" key="2">
    <source>
        <dbReference type="Proteomes" id="UP001519460"/>
    </source>
</evidence>
<reference evidence="1 2" key="1">
    <citation type="journal article" date="2023" name="Sci. Data">
        <title>Genome assembly of the Korean intertidal mud-creeper Batillaria attramentaria.</title>
        <authorList>
            <person name="Patra A.K."/>
            <person name="Ho P.T."/>
            <person name="Jun S."/>
            <person name="Lee S.J."/>
            <person name="Kim Y."/>
            <person name="Won Y.J."/>
        </authorList>
    </citation>
    <scope>NUCLEOTIDE SEQUENCE [LARGE SCALE GENOMIC DNA]</scope>
    <source>
        <strain evidence="1">Wonlab-2016</strain>
    </source>
</reference>
<sequence>KLKPWNAMAHQTRVDRDIVCPTLTHNQTMKCYMDRLGWTWVLDLSLKDCSYGTMDNSRGWEE</sequence>
<dbReference type="EMBL" id="JACVVK020000145">
    <property type="protein sequence ID" value="KAK7488880.1"/>
    <property type="molecule type" value="Genomic_DNA"/>
</dbReference>
<protein>
    <submittedName>
        <fullName evidence="1">Uncharacterized protein</fullName>
    </submittedName>
</protein>
<keyword evidence="2" id="KW-1185">Reference proteome</keyword>
<organism evidence="1 2">
    <name type="scientific">Batillaria attramentaria</name>
    <dbReference type="NCBI Taxonomy" id="370345"/>
    <lineage>
        <taxon>Eukaryota</taxon>
        <taxon>Metazoa</taxon>
        <taxon>Spiralia</taxon>
        <taxon>Lophotrochozoa</taxon>
        <taxon>Mollusca</taxon>
        <taxon>Gastropoda</taxon>
        <taxon>Caenogastropoda</taxon>
        <taxon>Sorbeoconcha</taxon>
        <taxon>Cerithioidea</taxon>
        <taxon>Batillariidae</taxon>
        <taxon>Batillaria</taxon>
    </lineage>
</organism>
<accession>A0ABD0KNS0</accession>
<feature type="non-terminal residue" evidence="1">
    <location>
        <position position="1"/>
    </location>
</feature>
<comment type="caution">
    <text evidence="1">The sequence shown here is derived from an EMBL/GenBank/DDBJ whole genome shotgun (WGS) entry which is preliminary data.</text>
</comment>
<evidence type="ECO:0000313" key="1">
    <source>
        <dbReference type="EMBL" id="KAK7488880.1"/>
    </source>
</evidence>